<proteinExistence type="predicted"/>
<reference evidence="1" key="1">
    <citation type="submission" date="2020-03" db="EMBL/GenBank/DDBJ databases">
        <title>The deep terrestrial virosphere.</title>
        <authorList>
            <person name="Holmfeldt K."/>
            <person name="Nilsson E."/>
            <person name="Simone D."/>
            <person name="Lopez-Fernandez M."/>
            <person name="Wu X."/>
            <person name="de Brujin I."/>
            <person name="Lundin D."/>
            <person name="Andersson A."/>
            <person name="Bertilsson S."/>
            <person name="Dopson M."/>
        </authorList>
    </citation>
    <scope>NUCLEOTIDE SEQUENCE</scope>
    <source>
        <strain evidence="1">MM415B02063</strain>
    </source>
</reference>
<name>A0A6M3KX52_9ZZZZ</name>
<accession>A0A6M3KX52</accession>
<protein>
    <submittedName>
        <fullName evidence="1">Uncharacterized protein</fullName>
    </submittedName>
</protein>
<dbReference type="AlphaFoldDB" id="A0A6M3KX52"/>
<organism evidence="1">
    <name type="scientific">viral metagenome</name>
    <dbReference type="NCBI Taxonomy" id="1070528"/>
    <lineage>
        <taxon>unclassified sequences</taxon>
        <taxon>metagenomes</taxon>
        <taxon>organismal metagenomes</taxon>
    </lineage>
</organism>
<evidence type="ECO:0000313" key="1">
    <source>
        <dbReference type="EMBL" id="QJA86500.1"/>
    </source>
</evidence>
<gene>
    <name evidence="1" type="ORF">MM415B02063_0002</name>
</gene>
<sequence length="154" mass="17105">MKRLITFIALLMLPVATMSQSRLAGSASPDLGDFLSGKIDSVYQKINLISAGLNGNFEICAKVTDTVACDGKFPKLSIEYAHLNANKDTTYFLDSSKVWLSVWDSLGTVDTEYKWRFEPAFSAGYWIVLRTSDADTSAVSASRSFRLRWDLTGR</sequence>
<dbReference type="EMBL" id="MT142639">
    <property type="protein sequence ID" value="QJA86500.1"/>
    <property type="molecule type" value="Genomic_DNA"/>
</dbReference>